<comment type="cofactor">
    <cofactor evidence="5">
        <name>1D-myo-inositol hexakisphosphate</name>
        <dbReference type="ChEBI" id="CHEBI:58130"/>
    </cofactor>
</comment>
<dbReference type="GO" id="GO:0003723">
    <property type="term" value="F:RNA binding"/>
    <property type="evidence" value="ECO:0007669"/>
    <property type="project" value="InterPro"/>
</dbReference>
<dbReference type="PANTHER" id="PTHR46516:SF1">
    <property type="entry name" value="TRNA-SPECIFIC ADENOSINE DEAMINASE 1"/>
    <property type="match status" value="1"/>
</dbReference>
<dbReference type="GO" id="GO:0046872">
    <property type="term" value="F:metal ion binding"/>
    <property type="evidence" value="ECO:0007669"/>
    <property type="project" value="UniProtKB-KW"/>
</dbReference>
<evidence type="ECO:0000256" key="11">
    <source>
        <dbReference type="ARBA" id="ARBA00047635"/>
    </source>
</evidence>
<protein>
    <recommendedName>
        <fullName evidence="9">tRNA-specific adenosine deaminase 1</fullName>
        <ecNumber evidence="8">3.5.4.34</ecNumber>
    </recommendedName>
    <alternativeName>
        <fullName evidence="10">tRNA-specific adenosine-37 deaminase</fullName>
    </alternativeName>
</protein>
<organism evidence="14 15">
    <name type="scientific">Pinctada imbricata</name>
    <name type="common">Atlantic pearl-oyster</name>
    <name type="synonym">Pinctada martensii</name>
    <dbReference type="NCBI Taxonomy" id="66713"/>
    <lineage>
        <taxon>Eukaryota</taxon>
        <taxon>Metazoa</taxon>
        <taxon>Spiralia</taxon>
        <taxon>Lophotrochozoa</taxon>
        <taxon>Mollusca</taxon>
        <taxon>Bivalvia</taxon>
        <taxon>Autobranchia</taxon>
        <taxon>Pteriomorphia</taxon>
        <taxon>Pterioida</taxon>
        <taxon>Pterioidea</taxon>
        <taxon>Pteriidae</taxon>
        <taxon>Pinctada</taxon>
    </lineage>
</organism>
<evidence type="ECO:0000256" key="6">
    <source>
        <dbReference type="ARBA" id="ARBA00037784"/>
    </source>
</evidence>
<dbReference type="PANTHER" id="PTHR46516">
    <property type="entry name" value="TRNA-SPECIFIC ADENOSINE DEAMINASE 1"/>
    <property type="match status" value="1"/>
</dbReference>
<dbReference type="GO" id="GO:0008033">
    <property type="term" value="P:tRNA processing"/>
    <property type="evidence" value="ECO:0007669"/>
    <property type="project" value="UniProtKB-KW"/>
</dbReference>
<feature type="region of interest" description="Disordered" evidence="12">
    <location>
        <begin position="198"/>
        <end position="229"/>
    </location>
</feature>
<dbReference type="Proteomes" id="UP001186944">
    <property type="component" value="Unassembled WGS sequence"/>
</dbReference>
<evidence type="ECO:0000256" key="1">
    <source>
        <dbReference type="ARBA" id="ARBA00022694"/>
    </source>
</evidence>
<comment type="function">
    <text evidence="6">Specifically deaminates adenosine-37 to inosine in tRNA-Ala.</text>
</comment>
<feature type="compositionally biased region" description="Basic and acidic residues" evidence="12">
    <location>
        <begin position="214"/>
        <end position="223"/>
    </location>
</feature>
<dbReference type="EMBL" id="VSWD01000012">
    <property type="protein sequence ID" value="KAK3086062.1"/>
    <property type="molecule type" value="Genomic_DNA"/>
</dbReference>
<evidence type="ECO:0000256" key="7">
    <source>
        <dbReference type="ARBA" id="ARBA00038326"/>
    </source>
</evidence>
<gene>
    <name evidence="14" type="ORF">FSP39_012896</name>
</gene>
<comment type="caution">
    <text evidence="14">The sequence shown here is derived from an EMBL/GenBank/DDBJ whole genome shotgun (WGS) entry which is preliminary data.</text>
</comment>
<evidence type="ECO:0000256" key="4">
    <source>
        <dbReference type="ARBA" id="ARBA00022833"/>
    </source>
</evidence>
<feature type="region of interest" description="Disordered" evidence="12">
    <location>
        <begin position="244"/>
        <end position="271"/>
    </location>
</feature>
<comment type="catalytic activity">
    <reaction evidence="11">
        <text>adenosine(37) in tRNA(Ala) + H2O + H(+) = inosine(37) in tRNA(Ala) + NH4(+)</text>
        <dbReference type="Rhea" id="RHEA:50968"/>
        <dbReference type="Rhea" id="RHEA-COMP:12855"/>
        <dbReference type="Rhea" id="RHEA-COMP:12856"/>
        <dbReference type="ChEBI" id="CHEBI:15377"/>
        <dbReference type="ChEBI" id="CHEBI:15378"/>
        <dbReference type="ChEBI" id="CHEBI:28938"/>
        <dbReference type="ChEBI" id="CHEBI:74411"/>
        <dbReference type="ChEBI" id="CHEBI:82852"/>
        <dbReference type="EC" id="3.5.4.34"/>
    </reaction>
</comment>
<evidence type="ECO:0000256" key="12">
    <source>
        <dbReference type="SAM" id="MobiDB-lite"/>
    </source>
</evidence>
<dbReference type="SMART" id="SM00552">
    <property type="entry name" value="ADEAMc"/>
    <property type="match status" value="1"/>
</dbReference>
<keyword evidence="3" id="KW-0378">Hydrolase</keyword>
<dbReference type="PROSITE" id="PS50141">
    <property type="entry name" value="A_DEAMIN_EDITASE"/>
    <property type="match status" value="1"/>
</dbReference>
<feature type="compositionally biased region" description="Polar residues" evidence="12">
    <location>
        <begin position="249"/>
        <end position="271"/>
    </location>
</feature>
<evidence type="ECO:0000256" key="2">
    <source>
        <dbReference type="ARBA" id="ARBA00022723"/>
    </source>
</evidence>
<evidence type="ECO:0000313" key="15">
    <source>
        <dbReference type="Proteomes" id="UP001186944"/>
    </source>
</evidence>
<evidence type="ECO:0000256" key="10">
    <source>
        <dbReference type="ARBA" id="ARBA00041760"/>
    </source>
</evidence>
<dbReference type="InterPro" id="IPR002466">
    <property type="entry name" value="A_deamin"/>
</dbReference>
<evidence type="ECO:0000313" key="14">
    <source>
        <dbReference type="EMBL" id="KAK3086062.1"/>
    </source>
</evidence>
<feature type="domain" description="A to I editase" evidence="13">
    <location>
        <begin position="74"/>
        <end position="423"/>
    </location>
</feature>
<dbReference type="AlphaFoldDB" id="A0AA88XRA9"/>
<dbReference type="GO" id="GO:0043829">
    <property type="term" value="F:tRNA-specific adenosine-37 deaminase activity"/>
    <property type="evidence" value="ECO:0007669"/>
    <property type="project" value="UniProtKB-EC"/>
</dbReference>
<evidence type="ECO:0000259" key="13">
    <source>
        <dbReference type="PROSITE" id="PS50141"/>
    </source>
</evidence>
<dbReference type="Pfam" id="PF02137">
    <property type="entry name" value="A_deamin"/>
    <property type="match status" value="1"/>
</dbReference>
<keyword evidence="2" id="KW-0479">Metal-binding</keyword>
<evidence type="ECO:0000256" key="9">
    <source>
        <dbReference type="ARBA" id="ARBA00040502"/>
    </source>
</evidence>
<keyword evidence="4" id="KW-0862">Zinc</keyword>
<evidence type="ECO:0000256" key="3">
    <source>
        <dbReference type="ARBA" id="ARBA00022801"/>
    </source>
</evidence>
<reference evidence="14" key="1">
    <citation type="submission" date="2019-08" db="EMBL/GenBank/DDBJ databases">
        <title>The improved chromosome-level genome for the pearl oyster Pinctada fucata martensii using PacBio sequencing and Hi-C.</title>
        <authorList>
            <person name="Zheng Z."/>
        </authorList>
    </citation>
    <scope>NUCLEOTIDE SEQUENCE</scope>
    <source>
        <strain evidence="14">ZZ-2019</strain>
        <tissue evidence="14">Adductor muscle</tissue>
    </source>
</reference>
<comment type="similarity">
    <text evidence="7">Belongs to the ADAT1 family.</text>
</comment>
<proteinExistence type="inferred from homology"/>
<sequence length="476" mass="53249">MCTDQAFADAVASLCYNKYYQLPRKGKPQTGREWTLMAAVVQSRSIKGFYVYQYRDCEKEMKVVAMGTGSKCLGDIVNDSHAEVIARRAFMLYMYEELTKAYKDSVSDIFTSPCKDTNTCHLKEGVEFFLFTSHTPCGDASIIPKEMDYEHGDLVDKVHVSQKRKTVLHDKDDVISKKRRGVSRELVNKESTVGLSEISKDEKGGSSNLCMGSDIKDESERSKSTPCEMDNDSHCNSYIIQQKPEKSDFSNSNKEALKSVNHSKNSDTQNTADLHRTGAKCVEGGVQDSLGEGMEYHTTGAFRIKPGRGDRTLSMSCSDKLARWNVVGCQGALLSHFIQDPVYFSSIVVGSCPYSQDSMMRAIVHRSVDVGKLPPGYHVTFPRILQSSRKFLDSQENIKTGDKISPSASAIVWVQREETPEVLVEGMRQGITKKTLLKDPSKARYIYIFFFGNSSSRVVFVLLSEQSLPQTPRILP</sequence>
<evidence type="ECO:0000256" key="8">
    <source>
        <dbReference type="ARBA" id="ARBA00038940"/>
    </source>
</evidence>
<keyword evidence="15" id="KW-1185">Reference proteome</keyword>
<name>A0AA88XRA9_PINIB</name>
<accession>A0AA88XRA9</accession>
<keyword evidence="1" id="KW-0819">tRNA processing</keyword>
<evidence type="ECO:0000256" key="5">
    <source>
        <dbReference type="ARBA" id="ARBA00037026"/>
    </source>
</evidence>
<dbReference type="EC" id="3.5.4.34" evidence="8"/>